<keyword evidence="2" id="KW-1185">Reference proteome</keyword>
<evidence type="ECO:0000313" key="2">
    <source>
        <dbReference type="Proteomes" id="UP001153076"/>
    </source>
</evidence>
<reference evidence="1" key="1">
    <citation type="submission" date="2022-04" db="EMBL/GenBank/DDBJ databases">
        <title>Carnegiea gigantea Genome sequencing and assembly v2.</title>
        <authorList>
            <person name="Copetti D."/>
            <person name="Sanderson M.J."/>
            <person name="Burquez A."/>
            <person name="Wojciechowski M.F."/>
        </authorList>
    </citation>
    <scope>NUCLEOTIDE SEQUENCE</scope>
    <source>
        <strain evidence="1">SGP5-SGP5p</strain>
        <tissue evidence="1">Aerial part</tissue>
    </source>
</reference>
<organism evidence="1 2">
    <name type="scientific">Carnegiea gigantea</name>
    <dbReference type="NCBI Taxonomy" id="171969"/>
    <lineage>
        <taxon>Eukaryota</taxon>
        <taxon>Viridiplantae</taxon>
        <taxon>Streptophyta</taxon>
        <taxon>Embryophyta</taxon>
        <taxon>Tracheophyta</taxon>
        <taxon>Spermatophyta</taxon>
        <taxon>Magnoliopsida</taxon>
        <taxon>eudicotyledons</taxon>
        <taxon>Gunneridae</taxon>
        <taxon>Pentapetalae</taxon>
        <taxon>Caryophyllales</taxon>
        <taxon>Cactineae</taxon>
        <taxon>Cactaceae</taxon>
        <taxon>Cactoideae</taxon>
        <taxon>Echinocereeae</taxon>
        <taxon>Carnegiea</taxon>
    </lineage>
</organism>
<protein>
    <submittedName>
        <fullName evidence="1">Uncharacterized protein</fullName>
    </submittedName>
</protein>
<dbReference type="AlphaFoldDB" id="A0A9Q1JPH0"/>
<proteinExistence type="predicted"/>
<name>A0A9Q1JPH0_9CARY</name>
<dbReference type="EMBL" id="JAKOGI010000990">
    <property type="protein sequence ID" value="KAJ8428601.1"/>
    <property type="molecule type" value="Genomic_DNA"/>
</dbReference>
<comment type="caution">
    <text evidence="1">The sequence shown here is derived from an EMBL/GenBank/DDBJ whole genome shotgun (WGS) entry which is preliminary data.</text>
</comment>
<evidence type="ECO:0000313" key="1">
    <source>
        <dbReference type="EMBL" id="KAJ8428601.1"/>
    </source>
</evidence>
<accession>A0A9Q1JPH0</accession>
<sequence length="163" mass="18824">MLKLVKSSAVAEVPRMQNGRLDELTSFVDTIFMEEGHWKIQELHLNYGKVARRTSTCPNSTIDGRPITIITIFRHVRPRWISIYGMLQKLCPEMRFEIQLWYQMKPVILCDGHYMKELTLIIIHDIAQLSVQVQRAAQDMAYANCSKSHMLGQYKTGVANLLT</sequence>
<dbReference type="Proteomes" id="UP001153076">
    <property type="component" value="Unassembled WGS sequence"/>
</dbReference>
<gene>
    <name evidence="1" type="ORF">Cgig2_025261</name>
</gene>